<comment type="similarity">
    <text evidence="1 6">Belongs to the universal ribosomal protein uL23 family.</text>
</comment>
<evidence type="ECO:0000256" key="1">
    <source>
        <dbReference type="ARBA" id="ARBA00006700"/>
    </source>
</evidence>
<reference evidence="7" key="1">
    <citation type="submission" date="2022-03" db="EMBL/GenBank/DDBJ databases">
        <title>Draft Genome Sequence of Firmicute Strain S0AB, a Heterotrophic Iron/Sulfur-Oxidizing Extreme Acidophile.</title>
        <authorList>
            <person name="Vergara E."/>
            <person name="Pakostova E."/>
            <person name="Johnson D.B."/>
            <person name="Holmes D.S."/>
        </authorList>
    </citation>
    <scope>NUCLEOTIDE SEQUENCE</scope>
    <source>
        <strain evidence="7">S0AB</strain>
    </source>
</reference>
<dbReference type="SUPFAM" id="SSF54189">
    <property type="entry name" value="Ribosomal proteins S24e, L23 and L15e"/>
    <property type="match status" value="1"/>
</dbReference>
<dbReference type="GO" id="GO:0019843">
    <property type="term" value="F:rRNA binding"/>
    <property type="evidence" value="ECO:0007669"/>
    <property type="project" value="UniProtKB-UniRule"/>
</dbReference>
<keyword evidence="5 6" id="KW-0687">Ribonucleoprotein</keyword>
<dbReference type="Gene3D" id="3.30.70.330">
    <property type="match status" value="1"/>
</dbReference>
<evidence type="ECO:0000256" key="2">
    <source>
        <dbReference type="ARBA" id="ARBA00022730"/>
    </source>
</evidence>
<comment type="subunit">
    <text evidence="6">Part of the 50S ribosomal subunit. Contacts protein L29, and trigger factor when it is bound to the ribosome.</text>
</comment>
<keyword evidence="3 6" id="KW-0694">RNA-binding</keyword>
<protein>
    <recommendedName>
        <fullName evidence="6">Large ribosomal subunit protein uL23</fullName>
    </recommendedName>
</protein>
<keyword evidence="4 6" id="KW-0689">Ribosomal protein</keyword>
<dbReference type="HAMAP" id="MF_01369_B">
    <property type="entry name" value="Ribosomal_uL23_B"/>
    <property type="match status" value="1"/>
</dbReference>
<dbReference type="RefSeq" id="WP_241714677.1">
    <property type="nucleotide sequence ID" value="NZ_JALBUF010000006.1"/>
</dbReference>
<evidence type="ECO:0000313" key="8">
    <source>
        <dbReference type="Proteomes" id="UP001139263"/>
    </source>
</evidence>
<proteinExistence type="inferred from homology"/>
<evidence type="ECO:0000256" key="3">
    <source>
        <dbReference type="ARBA" id="ARBA00022884"/>
    </source>
</evidence>
<accession>A0A9X1VAP6</accession>
<dbReference type="FunFam" id="3.30.70.330:FF:000001">
    <property type="entry name" value="50S ribosomal protein L23"/>
    <property type="match status" value="1"/>
</dbReference>
<sequence length="97" mass="11093">MKNPHDIIRRPLVTEKSMALMERLVYSFEVSGDANKIEIAKAIEIVFPGVKVVKVNTMWVPAKRKRFGKHVGYTSKWKKALVTLTEDSQQLDFFGQA</sequence>
<keyword evidence="2 6" id="KW-0699">rRNA-binding</keyword>
<name>A0A9X1VAP6_9BACL</name>
<dbReference type="GO" id="GO:0006412">
    <property type="term" value="P:translation"/>
    <property type="evidence" value="ECO:0007669"/>
    <property type="project" value="UniProtKB-UniRule"/>
</dbReference>
<dbReference type="Proteomes" id="UP001139263">
    <property type="component" value="Unassembled WGS sequence"/>
</dbReference>
<organism evidence="7 8">
    <name type="scientific">Sulfoacidibacillus ferrooxidans</name>
    <dbReference type="NCBI Taxonomy" id="2005001"/>
    <lineage>
        <taxon>Bacteria</taxon>
        <taxon>Bacillati</taxon>
        <taxon>Bacillota</taxon>
        <taxon>Bacilli</taxon>
        <taxon>Bacillales</taxon>
        <taxon>Alicyclobacillaceae</taxon>
        <taxon>Sulfoacidibacillus</taxon>
    </lineage>
</organism>
<dbReference type="GO" id="GO:0003735">
    <property type="term" value="F:structural constituent of ribosome"/>
    <property type="evidence" value="ECO:0007669"/>
    <property type="project" value="InterPro"/>
</dbReference>
<dbReference type="EMBL" id="JALBUF010000006">
    <property type="protein sequence ID" value="MCI0183845.1"/>
    <property type="molecule type" value="Genomic_DNA"/>
</dbReference>
<dbReference type="InterPro" id="IPR013025">
    <property type="entry name" value="Ribosomal_uL23-like"/>
</dbReference>
<evidence type="ECO:0000313" key="7">
    <source>
        <dbReference type="EMBL" id="MCI0183845.1"/>
    </source>
</evidence>
<dbReference type="InterPro" id="IPR012677">
    <property type="entry name" value="Nucleotide-bd_a/b_plait_sf"/>
</dbReference>
<comment type="function">
    <text evidence="6">One of the early assembly proteins it binds 23S rRNA. One of the proteins that surrounds the polypeptide exit tunnel on the outside of the ribosome. Forms the main docking site for trigger factor binding to the ribosome.</text>
</comment>
<dbReference type="PANTHER" id="PTHR11620">
    <property type="entry name" value="60S RIBOSOMAL PROTEIN L23A"/>
    <property type="match status" value="1"/>
</dbReference>
<comment type="caution">
    <text evidence="7">The sequence shown here is derived from an EMBL/GenBank/DDBJ whole genome shotgun (WGS) entry which is preliminary data.</text>
</comment>
<evidence type="ECO:0000256" key="5">
    <source>
        <dbReference type="ARBA" id="ARBA00023274"/>
    </source>
</evidence>
<evidence type="ECO:0000256" key="4">
    <source>
        <dbReference type="ARBA" id="ARBA00022980"/>
    </source>
</evidence>
<dbReference type="Pfam" id="PF00276">
    <property type="entry name" value="Ribosomal_L23"/>
    <property type="match status" value="1"/>
</dbReference>
<evidence type="ECO:0000256" key="6">
    <source>
        <dbReference type="HAMAP-Rule" id="MF_01369"/>
    </source>
</evidence>
<keyword evidence="8" id="KW-1185">Reference proteome</keyword>
<dbReference type="AlphaFoldDB" id="A0A9X1VAP6"/>
<dbReference type="NCBIfam" id="NF004363">
    <property type="entry name" value="PRK05738.2-4"/>
    <property type="match status" value="1"/>
</dbReference>
<dbReference type="InterPro" id="IPR012678">
    <property type="entry name" value="Ribosomal_uL23/eL15/eS24_sf"/>
</dbReference>
<gene>
    <name evidence="6 7" type="primary">rplW</name>
    <name evidence="7" type="ORF">MM817_02136</name>
</gene>
<dbReference type="GO" id="GO:0005840">
    <property type="term" value="C:ribosome"/>
    <property type="evidence" value="ECO:0007669"/>
    <property type="project" value="UniProtKB-KW"/>
</dbReference>
<dbReference type="GO" id="GO:1990904">
    <property type="term" value="C:ribonucleoprotein complex"/>
    <property type="evidence" value="ECO:0007669"/>
    <property type="project" value="UniProtKB-KW"/>
</dbReference>